<feature type="region of interest" description="Disordered" evidence="7">
    <location>
        <begin position="1"/>
        <end position="29"/>
    </location>
</feature>
<feature type="domain" description="LIM zinc-binding" evidence="9">
    <location>
        <begin position="588"/>
        <end position="646"/>
    </location>
</feature>
<feature type="compositionally biased region" description="Basic and acidic residues" evidence="7">
    <location>
        <begin position="856"/>
        <end position="866"/>
    </location>
</feature>
<keyword evidence="11" id="KW-1185">Reference proteome</keyword>
<evidence type="ECO:0000256" key="5">
    <source>
        <dbReference type="PROSITE-ProRule" id="PRU00125"/>
    </source>
</evidence>
<dbReference type="PROSITE" id="PS50023">
    <property type="entry name" value="LIM_DOMAIN_2"/>
    <property type="match status" value="3"/>
</dbReference>
<evidence type="ECO:0000259" key="9">
    <source>
        <dbReference type="PROSITE" id="PS50023"/>
    </source>
</evidence>
<keyword evidence="4 5" id="KW-0440">LIM domain</keyword>
<keyword evidence="3 5" id="KW-0862">Zinc</keyword>
<organism evidence="10 11">
    <name type="scientific">Pythium insidiosum</name>
    <name type="common">Pythiosis disease agent</name>
    <dbReference type="NCBI Taxonomy" id="114742"/>
    <lineage>
        <taxon>Eukaryota</taxon>
        <taxon>Sar</taxon>
        <taxon>Stramenopiles</taxon>
        <taxon>Oomycota</taxon>
        <taxon>Peronosporomycetes</taxon>
        <taxon>Pythiales</taxon>
        <taxon>Pythiaceae</taxon>
        <taxon>Pythium</taxon>
    </lineage>
</organism>
<name>A0AAD5Q878_PYTIN</name>
<dbReference type="GO" id="GO:0031941">
    <property type="term" value="C:filamentous actin"/>
    <property type="evidence" value="ECO:0007669"/>
    <property type="project" value="TreeGrafter"/>
</dbReference>
<feature type="region of interest" description="Disordered" evidence="7">
    <location>
        <begin position="142"/>
        <end position="170"/>
    </location>
</feature>
<evidence type="ECO:0000313" key="10">
    <source>
        <dbReference type="EMBL" id="KAJ0395850.1"/>
    </source>
</evidence>
<evidence type="ECO:0000256" key="7">
    <source>
        <dbReference type="SAM" id="MobiDB-lite"/>
    </source>
</evidence>
<evidence type="ECO:0000256" key="1">
    <source>
        <dbReference type="ARBA" id="ARBA00022443"/>
    </source>
</evidence>
<feature type="compositionally biased region" description="Polar residues" evidence="7">
    <location>
        <begin position="358"/>
        <end position="372"/>
    </location>
</feature>
<reference evidence="10" key="1">
    <citation type="submission" date="2021-12" db="EMBL/GenBank/DDBJ databases">
        <title>Prjna785345.</title>
        <authorList>
            <person name="Rujirawat T."/>
            <person name="Krajaejun T."/>
        </authorList>
    </citation>
    <scope>NUCLEOTIDE SEQUENCE</scope>
    <source>
        <strain evidence="10">Pi057C3</strain>
    </source>
</reference>
<dbReference type="GO" id="GO:0003779">
    <property type="term" value="F:actin binding"/>
    <property type="evidence" value="ECO:0007669"/>
    <property type="project" value="TreeGrafter"/>
</dbReference>
<dbReference type="CDD" id="cd08368">
    <property type="entry name" value="LIM"/>
    <property type="match status" value="2"/>
</dbReference>
<dbReference type="SUPFAM" id="SSF57716">
    <property type="entry name" value="Glucocorticoid receptor-like (DNA-binding domain)"/>
    <property type="match status" value="2"/>
</dbReference>
<feature type="region of interest" description="Disordered" evidence="7">
    <location>
        <begin position="966"/>
        <end position="1065"/>
    </location>
</feature>
<feature type="compositionally biased region" description="Polar residues" evidence="7">
    <location>
        <begin position="142"/>
        <end position="166"/>
    </location>
</feature>
<feature type="compositionally biased region" description="Basic and acidic residues" evidence="7">
    <location>
        <begin position="1019"/>
        <end position="1029"/>
    </location>
</feature>
<keyword evidence="2 5" id="KW-0479">Metal-binding</keyword>
<dbReference type="InterPro" id="IPR001781">
    <property type="entry name" value="Znf_LIM"/>
</dbReference>
<evidence type="ECO:0000256" key="6">
    <source>
        <dbReference type="PROSITE-ProRule" id="PRU00192"/>
    </source>
</evidence>
<dbReference type="GO" id="GO:0001725">
    <property type="term" value="C:stress fiber"/>
    <property type="evidence" value="ECO:0007669"/>
    <property type="project" value="TreeGrafter"/>
</dbReference>
<feature type="domain" description="LIM zinc-binding" evidence="9">
    <location>
        <begin position="528"/>
        <end position="587"/>
    </location>
</feature>
<dbReference type="EMBL" id="JAKCXM010000323">
    <property type="protein sequence ID" value="KAJ0395850.1"/>
    <property type="molecule type" value="Genomic_DNA"/>
</dbReference>
<dbReference type="Pfam" id="PF00412">
    <property type="entry name" value="LIM"/>
    <property type="match status" value="3"/>
</dbReference>
<keyword evidence="1 6" id="KW-0728">SH3 domain</keyword>
<evidence type="ECO:0000256" key="3">
    <source>
        <dbReference type="ARBA" id="ARBA00022833"/>
    </source>
</evidence>
<sequence length="1065" mass="115887">MAMRQVERAAPSWKDPIKTAASAAPDGSSSAAYIPSAFVAAARLQQSLGTTELPPPPRREKATALYDFVPQDTSTQLRLRKGDTMEILRKDADGWWFVRLNGEKGLVPGSYLQVEAPPAPVDPAILAAREASNQRFLQWRRSSLGTTTSDNNSTVSIGSDNSQRNSGVEYESPLGLGVHSEASVGSNSSSGVDARASIEVEDKPKVVRRLKKCAACNETILGRTKRIETLCVVVTQAYHVDCAEEIIHCRVCDKEILGRAYKTAGASFHKLCMVCSSCQKQVPENGAILEDDSLVCNACIAERKEARAAEQAKAEEEARLAAEAKAEEARLAEEKAKAEAATAEAEAERLAQEASRLSILSQSSGPRGSTLRTRSEDENESLAPLPSSAAKGVARSSFVDASSATLRQSTLSALDQFDLGAVADVADHGQERLSEDMENDYGGSFLSLGGERDSLRLSQVIDFGAVEEFNASATSNRERLSGVSDVSSFSEFDDLISSTVPRGVANGGLDGAIPEHQETDADNDEDGERCGGCAAVLEGEAIGALNQYYHPECFKCGHCQRVIAEDQGYAEKDTQAFHQECYQARFGKRCSRCNKNLKGKVVKALDSLYHPDCFVCYQCNASLSESFFEHEGQAVCAQCKHLFITANAVQVPDNLIAISVATVGYHFAAQDETQLTIAPGQQVSVLQKDEDGWWFVDLEGRRGYVPGSYLIEHPEPPQKSPVTVTKAPKCAKCSQSELWQLERLAALAVRSTDESNLFLQLGMMIQRRWLVPKQRLGRGLSGSSSSSSSSSPWDPAAMWEHVQPSLWHPVAALEQSLLELDKATAGMLSAPFRLTQAVIPRLSGQHDADSFFQDLVPDRPTEDKSRHTSGTAQSHAKPPPTASDSASSSFATYSYSSATVVDNTGRRISSVRRRYEDSMGRLKAEHEREMDGRWLKTIWRRQGLGDEGQHETITSDGGPAEAFEEAWHKTPFGRADAKDTVCEPKLSDESQNTDARKPDGVRQAERESEHVTPGPDYEAADRAPEKQCGEEGDGVTEEAQHCSRDEAIARGSKNQEEETTPPDYS</sequence>
<gene>
    <name evidence="10" type="ORF">P43SY_002267</name>
</gene>
<feature type="region of interest" description="Disordered" evidence="7">
    <location>
        <begin position="851"/>
        <end position="888"/>
    </location>
</feature>
<proteinExistence type="predicted"/>
<comment type="caution">
    <text evidence="10">The sequence shown here is derived from an EMBL/GenBank/DDBJ whole genome shotgun (WGS) entry which is preliminary data.</text>
</comment>
<dbReference type="Gene3D" id="2.10.110.10">
    <property type="entry name" value="Cysteine Rich Protein"/>
    <property type="match status" value="3"/>
</dbReference>
<feature type="domain" description="SH3" evidence="8">
    <location>
        <begin position="57"/>
        <end position="117"/>
    </location>
</feature>
<dbReference type="GO" id="GO:0051371">
    <property type="term" value="F:muscle alpha-actinin binding"/>
    <property type="evidence" value="ECO:0007669"/>
    <property type="project" value="TreeGrafter"/>
</dbReference>
<dbReference type="Pfam" id="PF14604">
    <property type="entry name" value="SH3_9"/>
    <property type="match status" value="1"/>
</dbReference>
<protein>
    <submittedName>
        <fullName evidence="10">Uncharacterized protein</fullName>
    </submittedName>
</protein>
<dbReference type="PROSITE" id="PS00478">
    <property type="entry name" value="LIM_DOMAIN_1"/>
    <property type="match status" value="2"/>
</dbReference>
<dbReference type="SMART" id="SM00326">
    <property type="entry name" value="SH3"/>
    <property type="match status" value="2"/>
</dbReference>
<dbReference type="SMART" id="SM00132">
    <property type="entry name" value="LIM"/>
    <property type="match status" value="3"/>
</dbReference>
<evidence type="ECO:0000256" key="2">
    <source>
        <dbReference type="ARBA" id="ARBA00022723"/>
    </source>
</evidence>
<dbReference type="GO" id="GO:0005912">
    <property type="term" value="C:adherens junction"/>
    <property type="evidence" value="ECO:0007669"/>
    <property type="project" value="TreeGrafter"/>
</dbReference>
<feature type="compositionally biased region" description="Basic and acidic residues" evidence="7">
    <location>
        <begin position="1038"/>
        <end position="1056"/>
    </location>
</feature>
<feature type="compositionally biased region" description="Low complexity" evidence="7">
    <location>
        <begin position="20"/>
        <end position="29"/>
    </location>
</feature>
<dbReference type="Pfam" id="PF00018">
    <property type="entry name" value="SH3_1"/>
    <property type="match status" value="1"/>
</dbReference>
<dbReference type="CDD" id="cd09396">
    <property type="entry name" value="LIM_DA1"/>
    <property type="match status" value="1"/>
</dbReference>
<dbReference type="PROSITE" id="PS50002">
    <property type="entry name" value="SH3"/>
    <property type="match status" value="2"/>
</dbReference>
<feature type="compositionally biased region" description="Basic and acidic residues" evidence="7">
    <location>
        <begin position="975"/>
        <end position="1010"/>
    </location>
</feature>
<feature type="domain" description="SH3" evidence="8">
    <location>
        <begin position="656"/>
        <end position="715"/>
    </location>
</feature>
<evidence type="ECO:0000256" key="4">
    <source>
        <dbReference type="ARBA" id="ARBA00023038"/>
    </source>
</evidence>
<dbReference type="GO" id="GO:0046872">
    <property type="term" value="F:metal ion binding"/>
    <property type="evidence" value="ECO:0007669"/>
    <property type="project" value="UniProtKB-KW"/>
</dbReference>
<accession>A0AAD5Q878</accession>
<dbReference type="AlphaFoldDB" id="A0AAD5Q878"/>
<dbReference type="Proteomes" id="UP001209570">
    <property type="component" value="Unassembled WGS sequence"/>
</dbReference>
<dbReference type="PANTHER" id="PTHR24214">
    <property type="entry name" value="PDZ AND LIM DOMAIN PROTEIN ZASP"/>
    <property type="match status" value="1"/>
</dbReference>
<dbReference type="Gene3D" id="2.30.30.40">
    <property type="entry name" value="SH3 Domains"/>
    <property type="match status" value="2"/>
</dbReference>
<dbReference type="SUPFAM" id="SSF50044">
    <property type="entry name" value="SH3-domain"/>
    <property type="match status" value="2"/>
</dbReference>
<dbReference type="InterPro" id="IPR036028">
    <property type="entry name" value="SH3-like_dom_sf"/>
</dbReference>
<dbReference type="InterPro" id="IPR050604">
    <property type="entry name" value="PDZ-LIM_domain"/>
</dbReference>
<dbReference type="InterPro" id="IPR001452">
    <property type="entry name" value="SH3_domain"/>
</dbReference>
<dbReference type="GO" id="GO:0030036">
    <property type="term" value="P:actin cytoskeleton organization"/>
    <property type="evidence" value="ECO:0007669"/>
    <property type="project" value="TreeGrafter"/>
</dbReference>
<feature type="region of interest" description="Disordered" evidence="7">
    <location>
        <begin position="354"/>
        <end position="388"/>
    </location>
</feature>
<evidence type="ECO:0000259" key="8">
    <source>
        <dbReference type="PROSITE" id="PS50002"/>
    </source>
</evidence>
<evidence type="ECO:0000313" key="11">
    <source>
        <dbReference type="Proteomes" id="UP001209570"/>
    </source>
</evidence>
<feature type="domain" description="LIM zinc-binding" evidence="9">
    <location>
        <begin position="247"/>
        <end position="306"/>
    </location>
</feature>
<dbReference type="PANTHER" id="PTHR24214:SF38">
    <property type="entry name" value="PDZ AND LIM DOMAIN PROTEIN ZASP-RELATED"/>
    <property type="match status" value="1"/>
</dbReference>